<dbReference type="InterPro" id="IPR051267">
    <property type="entry name" value="STEAP_metalloreductase"/>
</dbReference>
<dbReference type="GeneID" id="300993783"/>
<name>A0ABX8CT79_9NOCA</name>
<dbReference type="PANTHER" id="PTHR14239">
    <property type="entry name" value="DUDULIN-RELATED"/>
    <property type="match status" value="1"/>
</dbReference>
<organism evidence="3 4">
    <name type="scientific">Nocardia tengchongensis</name>
    <dbReference type="NCBI Taxonomy" id="2055889"/>
    <lineage>
        <taxon>Bacteria</taxon>
        <taxon>Bacillati</taxon>
        <taxon>Actinomycetota</taxon>
        <taxon>Actinomycetes</taxon>
        <taxon>Mycobacteriales</taxon>
        <taxon>Nocardiaceae</taxon>
        <taxon>Nocardia</taxon>
    </lineage>
</organism>
<evidence type="ECO:0000259" key="2">
    <source>
        <dbReference type="Pfam" id="PF03807"/>
    </source>
</evidence>
<keyword evidence="4" id="KW-1185">Reference proteome</keyword>
<dbReference type="InterPro" id="IPR036291">
    <property type="entry name" value="NAD(P)-bd_dom_sf"/>
</dbReference>
<proteinExistence type="predicted"/>
<accession>A0ABX8CT79</accession>
<keyword evidence="1" id="KW-0560">Oxidoreductase</keyword>
<dbReference type="InterPro" id="IPR028939">
    <property type="entry name" value="P5C_Rdtase_cat_N"/>
</dbReference>
<evidence type="ECO:0000256" key="1">
    <source>
        <dbReference type="ARBA" id="ARBA00023002"/>
    </source>
</evidence>
<dbReference type="Pfam" id="PF03807">
    <property type="entry name" value="F420_oxidored"/>
    <property type="match status" value="1"/>
</dbReference>
<gene>
    <name evidence="3" type="ORF">KHQ06_00640</name>
</gene>
<evidence type="ECO:0000313" key="4">
    <source>
        <dbReference type="Proteomes" id="UP000683310"/>
    </source>
</evidence>
<dbReference type="RefSeq" id="WP_213557835.1">
    <property type="nucleotide sequence ID" value="NZ_JBFAJM010000012.1"/>
</dbReference>
<reference evidence="3 4" key="1">
    <citation type="submission" date="2021-04" db="EMBL/GenBank/DDBJ databases">
        <title>Nocardia tengchongensis.</title>
        <authorList>
            <person name="Zhuang k."/>
            <person name="Ran Y."/>
            <person name="Li W."/>
        </authorList>
    </citation>
    <scope>NUCLEOTIDE SEQUENCE [LARGE SCALE GENOMIC DNA]</scope>
    <source>
        <strain evidence="3 4">CFH S0057</strain>
    </source>
</reference>
<dbReference type="SUPFAM" id="SSF51735">
    <property type="entry name" value="NAD(P)-binding Rossmann-fold domains"/>
    <property type="match status" value="1"/>
</dbReference>
<dbReference type="Proteomes" id="UP000683310">
    <property type="component" value="Chromosome"/>
</dbReference>
<evidence type="ECO:0000313" key="3">
    <source>
        <dbReference type="EMBL" id="QVI21735.1"/>
    </source>
</evidence>
<dbReference type="EMBL" id="CP074371">
    <property type="protein sequence ID" value="QVI21735.1"/>
    <property type="molecule type" value="Genomic_DNA"/>
</dbReference>
<protein>
    <submittedName>
        <fullName evidence="3">NAD(P)-binding domain-containing protein</fullName>
    </submittedName>
</protein>
<feature type="domain" description="Pyrroline-5-carboxylate reductase catalytic N-terminal" evidence="2">
    <location>
        <begin position="2"/>
        <end position="93"/>
    </location>
</feature>
<dbReference type="Gene3D" id="3.40.50.720">
    <property type="entry name" value="NAD(P)-binding Rossmann-like Domain"/>
    <property type="match status" value="1"/>
</dbReference>
<sequence length="212" mass="22265">MKIGILGTGSVGRTLSARLAELGHDVVIGTRDVAATEAREEEPFPAPLAIAAEAAAGAELIINATAGQVSVAALDGAGAANLAGKVVIDVSNPLDFSEGFPPFLAVCNTDSVGERVQRAFPEARVVKTLNTVTAEVMTHPERVAGGDHTMFLSGDDAAAKSTVTDLLREFGWRDIVDLGDITTARGTEMMLPLWVRLMGALGTTEFNYKLMR</sequence>